<sequence length="123" mass="13901">MKLSGKKNMRLKSRLTILTAIPHVLAVVIFTLILADVDIAHNFLFILFAVVLLSMVLSVLALKRVMRPFSELVASARDISQTEFKHSIDNDTPDVLIGDHEMLKHVLTYIVENSIKFTRTGQR</sequence>
<gene>
    <name evidence="2" type="ORF">MBAV_006366</name>
</gene>
<keyword evidence="3" id="KW-1185">Reference proteome</keyword>
<dbReference type="EMBL" id="LACI01002694">
    <property type="protein sequence ID" value="KJU81442.1"/>
    <property type="molecule type" value="Genomic_DNA"/>
</dbReference>
<organism evidence="2 3">
    <name type="scientific">Candidatus Magnetobacterium bavaricum</name>
    <dbReference type="NCBI Taxonomy" id="29290"/>
    <lineage>
        <taxon>Bacteria</taxon>
        <taxon>Pseudomonadati</taxon>
        <taxon>Nitrospirota</taxon>
        <taxon>Thermodesulfovibrionia</taxon>
        <taxon>Thermodesulfovibrionales</taxon>
        <taxon>Candidatus Magnetobacteriaceae</taxon>
        <taxon>Candidatus Magnetobacterium</taxon>
    </lineage>
</organism>
<proteinExistence type="predicted"/>
<feature type="transmembrane region" description="Helical" evidence="1">
    <location>
        <begin position="15"/>
        <end position="35"/>
    </location>
</feature>
<accession>A0A0F3GHY9</accession>
<evidence type="ECO:0000256" key="1">
    <source>
        <dbReference type="SAM" id="Phobius"/>
    </source>
</evidence>
<dbReference type="AlphaFoldDB" id="A0A0F3GHY9"/>
<protein>
    <submittedName>
        <fullName evidence="2">Membrane protein containing HAMP linker domain protein</fullName>
    </submittedName>
</protein>
<feature type="non-terminal residue" evidence="2">
    <location>
        <position position="123"/>
    </location>
</feature>
<name>A0A0F3GHY9_9BACT</name>
<keyword evidence="1" id="KW-0812">Transmembrane</keyword>
<comment type="caution">
    <text evidence="2">The sequence shown here is derived from an EMBL/GenBank/DDBJ whole genome shotgun (WGS) entry which is preliminary data.</text>
</comment>
<feature type="transmembrane region" description="Helical" evidence="1">
    <location>
        <begin position="41"/>
        <end position="62"/>
    </location>
</feature>
<keyword evidence="1" id="KW-1133">Transmembrane helix</keyword>
<dbReference type="Proteomes" id="UP000033423">
    <property type="component" value="Unassembled WGS sequence"/>
</dbReference>
<evidence type="ECO:0000313" key="3">
    <source>
        <dbReference type="Proteomes" id="UP000033423"/>
    </source>
</evidence>
<dbReference type="SUPFAM" id="SSF55874">
    <property type="entry name" value="ATPase domain of HSP90 chaperone/DNA topoisomerase II/histidine kinase"/>
    <property type="match status" value="1"/>
</dbReference>
<keyword evidence="1" id="KW-0472">Membrane</keyword>
<dbReference type="InterPro" id="IPR036890">
    <property type="entry name" value="HATPase_C_sf"/>
</dbReference>
<dbReference type="Gene3D" id="3.30.565.10">
    <property type="entry name" value="Histidine kinase-like ATPase, C-terminal domain"/>
    <property type="match status" value="1"/>
</dbReference>
<evidence type="ECO:0000313" key="2">
    <source>
        <dbReference type="EMBL" id="KJU81442.1"/>
    </source>
</evidence>
<reference evidence="2 3" key="1">
    <citation type="submission" date="2015-02" db="EMBL/GenBank/DDBJ databases">
        <title>Single-cell genomics of uncultivated deep-branching MTB reveals a conserved set of magnetosome genes.</title>
        <authorList>
            <person name="Kolinko S."/>
            <person name="Richter M."/>
            <person name="Glockner F.O."/>
            <person name="Brachmann A."/>
            <person name="Schuler D."/>
        </authorList>
    </citation>
    <scope>NUCLEOTIDE SEQUENCE [LARGE SCALE GENOMIC DNA]</scope>
    <source>
        <strain evidence="2">TM-1</strain>
    </source>
</reference>